<organism evidence="2 3">
    <name type="scientific">Leishmania braziliensis MHOM/BR/75/M2904</name>
    <dbReference type="NCBI Taxonomy" id="420245"/>
    <lineage>
        <taxon>Eukaryota</taxon>
        <taxon>Discoba</taxon>
        <taxon>Euglenozoa</taxon>
        <taxon>Kinetoplastea</taxon>
        <taxon>Metakinetoplastina</taxon>
        <taxon>Trypanosomatida</taxon>
        <taxon>Trypanosomatidae</taxon>
        <taxon>Leishmaniinae</taxon>
        <taxon>Leishmania</taxon>
        <taxon>Leishmania braziliensis species complex</taxon>
    </lineage>
</organism>
<protein>
    <submittedName>
        <fullName evidence="2">PSP1 C-terminal conserved region containing protein</fullName>
    </submittedName>
</protein>
<dbReference type="PROSITE" id="PS51411">
    <property type="entry name" value="PSP1_C"/>
    <property type="match status" value="1"/>
</dbReference>
<dbReference type="InterPro" id="IPR007557">
    <property type="entry name" value="PSP1_C"/>
</dbReference>
<evidence type="ECO:0000259" key="1">
    <source>
        <dbReference type="PROSITE" id="PS51411"/>
    </source>
</evidence>
<dbReference type="EMBL" id="LS997631">
    <property type="protein sequence ID" value="SYZ68676.1"/>
    <property type="molecule type" value="Genomic_DNA"/>
</dbReference>
<proteinExistence type="predicted"/>
<dbReference type="PANTHER" id="PTHR43830:SF15">
    <property type="entry name" value="PSP1 C-TERMINAL DOMAIN-CONTAINING PROTEIN"/>
    <property type="match status" value="1"/>
</dbReference>
<dbReference type="PANTHER" id="PTHR43830">
    <property type="entry name" value="PROTEIN PSP1"/>
    <property type="match status" value="1"/>
</dbReference>
<evidence type="ECO:0000313" key="2">
    <source>
        <dbReference type="EMBL" id="SYZ68676.1"/>
    </source>
</evidence>
<feature type="domain" description="PSP1 C-terminal" evidence="1">
    <location>
        <begin position="330"/>
        <end position="416"/>
    </location>
</feature>
<name>A0A3P3ZEI1_LEIBR</name>
<reference evidence="2 3" key="1">
    <citation type="submission" date="2018-09" db="EMBL/GenBank/DDBJ databases">
        <authorList>
            <person name="Peiro R."/>
            <person name="Begona"/>
            <person name="Cbmso G."/>
            <person name="Lopez M."/>
            <person name="Gonzalez S."/>
        </authorList>
    </citation>
    <scope>NUCLEOTIDE SEQUENCE [LARGE SCALE GENOMIC DNA]</scope>
</reference>
<dbReference type="InterPro" id="IPR047767">
    <property type="entry name" value="PSP1-like"/>
</dbReference>
<dbReference type="Pfam" id="PF04468">
    <property type="entry name" value="PSP1"/>
    <property type="match status" value="1"/>
</dbReference>
<dbReference type="GO" id="GO:0005737">
    <property type="term" value="C:cytoplasm"/>
    <property type="evidence" value="ECO:0007669"/>
    <property type="project" value="TreeGrafter"/>
</dbReference>
<dbReference type="AlphaFoldDB" id="A0A3P3ZEI1"/>
<dbReference type="Proteomes" id="UP000319462">
    <property type="component" value="Chromosome 32"/>
</dbReference>
<accession>A0A3P3ZEI1</accession>
<evidence type="ECO:0000313" key="3">
    <source>
        <dbReference type="Proteomes" id="UP000319462"/>
    </source>
</evidence>
<gene>
    <name evidence="2" type="ORF">LBRM2904_32.1630</name>
</gene>
<sequence length="448" mass="49778">MRSAAAGASADAQGIFCTPVSPPRQAADAVSLALVDELPARTGAMSPLEVLSEMKMVNDCLQLLSEQLHMWVEMSSPAATCASRFLIATNACGSDAHGYSANFGATQAALPWCVASEREALYCLQSVMDNARRFLIQSQSELWTVLSLRAATTSPSTATSGQASCGISCAESLSDEAKRCIDAWVCPSDAEQTEVPLMRVMKRSPSRSAPALTPERIEVRDTSRTPANAIVTSRRLPDRVADHLSRRSWPATQFCYMTHVEFKRGRLRRFLSPVTVTAGTYVIVPGDRGYDCGLVVQCALWNPHKQAYELETLQSLDPGVLPPGDFGPIMEIIRVATDMEVHRLHREHVRMERLALTACRDIADRLHLPMEVLDCEYQYDGTKISFFFDSTEVIDFRQLNKELFRIFNARIWMQNTNAAVRNEAPRGLVARRQMHGFRSEFKGTSSRH</sequence>